<keyword evidence="1" id="KW-0472">Membrane</keyword>
<dbReference type="RefSeq" id="WP_406789044.1">
    <property type="nucleotide sequence ID" value="NZ_JBJIAA010000017.1"/>
</dbReference>
<sequence>MKKKGKLSILSILIIIIVILIAKHSLLLHKEIKTIKPPTIENRQLGNMSVYKWVTVRDLAARHNIREEDIFKALEIKPEKGDEHIPIRALLKKYNKNPQYIKSNLRKIIKTHRNIEGIRYE</sequence>
<proteinExistence type="predicted"/>
<gene>
    <name evidence="2" type="ORF">ACJDT4_18415</name>
</gene>
<keyword evidence="3" id="KW-1185">Reference proteome</keyword>
<reference evidence="2 3" key="1">
    <citation type="submission" date="2024-11" db="EMBL/GenBank/DDBJ databases">
        <authorList>
            <person name="Heng Y.C."/>
            <person name="Lim A.C.H."/>
            <person name="Lee J.K.Y."/>
            <person name="Kittelmann S."/>
        </authorList>
    </citation>
    <scope>NUCLEOTIDE SEQUENCE [LARGE SCALE GENOMIC DNA]</scope>
    <source>
        <strain evidence="2 3">WILCCON 0114</strain>
    </source>
</reference>
<accession>A0ABW8TIQ1</accession>
<keyword evidence="1" id="KW-1133">Transmembrane helix</keyword>
<evidence type="ECO:0000313" key="2">
    <source>
        <dbReference type="EMBL" id="MFL0252387.1"/>
    </source>
</evidence>
<keyword evidence="1" id="KW-0812">Transmembrane</keyword>
<evidence type="ECO:0000256" key="1">
    <source>
        <dbReference type="SAM" id="Phobius"/>
    </source>
</evidence>
<dbReference type="Proteomes" id="UP001623592">
    <property type="component" value="Unassembled WGS sequence"/>
</dbReference>
<evidence type="ECO:0000313" key="3">
    <source>
        <dbReference type="Proteomes" id="UP001623592"/>
    </source>
</evidence>
<feature type="transmembrane region" description="Helical" evidence="1">
    <location>
        <begin position="7"/>
        <end position="28"/>
    </location>
</feature>
<organism evidence="2 3">
    <name type="scientific">Clostridium neuense</name>
    <dbReference type="NCBI Taxonomy" id="1728934"/>
    <lineage>
        <taxon>Bacteria</taxon>
        <taxon>Bacillati</taxon>
        <taxon>Bacillota</taxon>
        <taxon>Clostridia</taxon>
        <taxon>Eubacteriales</taxon>
        <taxon>Clostridiaceae</taxon>
        <taxon>Clostridium</taxon>
    </lineage>
</organism>
<protein>
    <submittedName>
        <fullName evidence="2">Uncharacterized protein</fullName>
    </submittedName>
</protein>
<name>A0ABW8TIQ1_9CLOT</name>
<dbReference type="EMBL" id="JBJIAA010000017">
    <property type="protein sequence ID" value="MFL0252387.1"/>
    <property type="molecule type" value="Genomic_DNA"/>
</dbReference>
<comment type="caution">
    <text evidence="2">The sequence shown here is derived from an EMBL/GenBank/DDBJ whole genome shotgun (WGS) entry which is preliminary data.</text>
</comment>